<feature type="domain" description="Zinc beta-ribbon" evidence="2">
    <location>
        <begin position="118"/>
        <end position="151"/>
    </location>
</feature>
<sequence>MGASLPGDPTLNRPYDLTHETSTEIINDQSASANMSDSCARDALTPAAAADLRENLLPTRGRNQANAGFILCLPDQPTQAQTRDSQPIPTKPPSRNRASSSRMTDSLSLSCEETSTTFWTLCPTCRMLYEYINIFINQEILCHECQIPFMATRRPAPCKARVKEFLSNARASFHGEH</sequence>
<name>A0A2Z7CIN9_9LAMI</name>
<dbReference type="Pfam" id="PF23551">
    <property type="entry name" value="Zn_ribbon_20"/>
    <property type="match status" value="1"/>
</dbReference>
<dbReference type="InterPro" id="IPR056988">
    <property type="entry name" value="Zn_ribbon_pln"/>
</dbReference>
<dbReference type="OrthoDB" id="10250354at2759"/>
<proteinExistence type="predicted"/>
<evidence type="ECO:0000313" key="4">
    <source>
        <dbReference type="Proteomes" id="UP000250235"/>
    </source>
</evidence>
<evidence type="ECO:0000259" key="2">
    <source>
        <dbReference type="Pfam" id="PF23551"/>
    </source>
</evidence>
<evidence type="ECO:0000313" key="3">
    <source>
        <dbReference type="EMBL" id="KZV44539.1"/>
    </source>
</evidence>
<reference evidence="3 4" key="1">
    <citation type="journal article" date="2015" name="Proc. Natl. Acad. Sci. U.S.A.">
        <title>The resurrection genome of Boea hygrometrica: A blueprint for survival of dehydration.</title>
        <authorList>
            <person name="Xiao L."/>
            <person name="Yang G."/>
            <person name="Zhang L."/>
            <person name="Yang X."/>
            <person name="Zhao S."/>
            <person name="Ji Z."/>
            <person name="Zhou Q."/>
            <person name="Hu M."/>
            <person name="Wang Y."/>
            <person name="Chen M."/>
            <person name="Xu Y."/>
            <person name="Jin H."/>
            <person name="Xiao X."/>
            <person name="Hu G."/>
            <person name="Bao F."/>
            <person name="Hu Y."/>
            <person name="Wan P."/>
            <person name="Li L."/>
            <person name="Deng X."/>
            <person name="Kuang T."/>
            <person name="Xiang C."/>
            <person name="Zhu J.K."/>
            <person name="Oliver M.J."/>
            <person name="He Y."/>
        </authorList>
    </citation>
    <scope>NUCLEOTIDE SEQUENCE [LARGE SCALE GENOMIC DNA]</scope>
    <source>
        <strain evidence="4">cv. XS01</strain>
    </source>
</reference>
<protein>
    <recommendedName>
        <fullName evidence="2">Zinc beta-ribbon domain-containing protein</fullName>
    </recommendedName>
</protein>
<keyword evidence="4" id="KW-1185">Reference proteome</keyword>
<feature type="region of interest" description="Disordered" evidence="1">
    <location>
        <begin position="78"/>
        <end position="107"/>
    </location>
</feature>
<accession>A0A2Z7CIN9</accession>
<organism evidence="3 4">
    <name type="scientific">Dorcoceras hygrometricum</name>
    <dbReference type="NCBI Taxonomy" id="472368"/>
    <lineage>
        <taxon>Eukaryota</taxon>
        <taxon>Viridiplantae</taxon>
        <taxon>Streptophyta</taxon>
        <taxon>Embryophyta</taxon>
        <taxon>Tracheophyta</taxon>
        <taxon>Spermatophyta</taxon>
        <taxon>Magnoliopsida</taxon>
        <taxon>eudicotyledons</taxon>
        <taxon>Gunneridae</taxon>
        <taxon>Pentapetalae</taxon>
        <taxon>asterids</taxon>
        <taxon>lamiids</taxon>
        <taxon>Lamiales</taxon>
        <taxon>Gesneriaceae</taxon>
        <taxon>Didymocarpoideae</taxon>
        <taxon>Trichosporeae</taxon>
        <taxon>Loxocarpinae</taxon>
        <taxon>Dorcoceras</taxon>
    </lineage>
</organism>
<feature type="compositionally biased region" description="Polar residues" evidence="1">
    <location>
        <begin position="78"/>
        <end position="88"/>
    </location>
</feature>
<gene>
    <name evidence="3" type="ORF">F511_17445</name>
</gene>
<dbReference type="AlphaFoldDB" id="A0A2Z7CIN9"/>
<evidence type="ECO:0000256" key="1">
    <source>
        <dbReference type="SAM" id="MobiDB-lite"/>
    </source>
</evidence>
<dbReference type="EMBL" id="KQ996969">
    <property type="protein sequence ID" value="KZV44539.1"/>
    <property type="molecule type" value="Genomic_DNA"/>
</dbReference>
<dbReference type="Proteomes" id="UP000250235">
    <property type="component" value="Unassembled WGS sequence"/>
</dbReference>